<name>A0A6J4QPM1_9ACTN</name>
<dbReference type="PANTHER" id="PTHR34107:SF1">
    <property type="entry name" value="SLL0198 PROTEIN"/>
    <property type="match status" value="1"/>
</dbReference>
<dbReference type="InterPro" id="IPR012296">
    <property type="entry name" value="Nuclease_put_TT1808"/>
</dbReference>
<dbReference type="PANTHER" id="PTHR34107">
    <property type="entry name" value="SLL0198 PROTEIN-RELATED"/>
    <property type="match status" value="1"/>
</dbReference>
<dbReference type="CDD" id="cd06260">
    <property type="entry name" value="DUF820-like"/>
    <property type="match status" value="1"/>
</dbReference>
<dbReference type="SUPFAM" id="SSF52980">
    <property type="entry name" value="Restriction endonuclease-like"/>
    <property type="match status" value="1"/>
</dbReference>
<proteinExistence type="predicted"/>
<accession>A0A6J4QPM1</accession>
<sequence>MTVQPKTVTAEELLNLPDDGTRRELVRGELREMAPAGSEHGYVAGEIFGELRNHVKANGLGRTYTAETGFKISSDPDTVRAPDAAFVGQARLERMGEVSGYWPGVPDLVVEVVSPNDRSSEVLDKALDWLEAGCRMVLVAHPERRAVTVYRSREDIRVLTADAGDVVDGADVVPGWRLSLAEIFAQG</sequence>
<dbReference type="InterPro" id="IPR011335">
    <property type="entry name" value="Restrct_endonuc-II-like"/>
</dbReference>
<gene>
    <name evidence="2" type="ORF">AVDCRST_MAG02-1054</name>
</gene>
<dbReference type="Gene3D" id="3.90.1570.10">
    <property type="entry name" value="tt1808, chain A"/>
    <property type="match status" value="1"/>
</dbReference>
<reference evidence="2" key="1">
    <citation type="submission" date="2020-02" db="EMBL/GenBank/DDBJ databases">
        <authorList>
            <person name="Meier V. D."/>
        </authorList>
    </citation>
    <scope>NUCLEOTIDE SEQUENCE</scope>
    <source>
        <strain evidence="2">AVDCRST_MAG02</strain>
    </source>
</reference>
<dbReference type="Pfam" id="PF05685">
    <property type="entry name" value="Uma2"/>
    <property type="match status" value="1"/>
</dbReference>
<dbReference type="AlphaFoldDB" id="A0A6J4QPM1"/>
<dbReference type="InterPro" id="IPR008538">
    <property type="entry name" value="Uma2"/>
</dbReference>
<evidence type="ECO:0000313" key="2">
    <source>
        <dbReference type="EMBL" id="CAA9451224.1"/>
    </source>
</evidence>
<evidence type="ECO:0000259" key="1">
    <source>
        <dbReference type="Pfam" id="PF05685"/>
    </source>
</evidence>
<organism evidence="2">
    <name type="scientific">uncultured Rubrobacteraceae bacterium</name>
    <dbReference type="NCBI Taxonomy" id="349277"/>
    <lineage>
        <taxon>Bacteria</taxon>
        <taxon>Bacillati</taxon>
        <taxon>Actinomycetota</taxon>
        <taxon>Rubrobacteria</taxon>
        <taxon>Rubrobacterales</taxon>
        <taxon>Rubrobacteraceae</taxon>
        <taxon>environmental samples</taxon>
    </lineage>
</organism>
<feature type="domain" description="Putative restriction endonuclease" evidence="1">
    <location>
        <begin position="11"/>
        <end position="180"/>
    </location>
</feature>
<dbReference type="EMBL" id="CADCVH010000031">
    <property type="protein sequence ID" value="CAA9451224.1"/>
    <property type="molecule type" value="Genomic_DNA"/>
</dbReference>
<protein>
    <recommendedName>
        <fullName evidence="1">Putative restriction endonuclease domain-containing protein</fullName>
    </recommendedName>
</protein>